<accession>A0A9C7PYZ8</accession>
<sequence length="292" mass="33611">MLILSKKRRQENKRASLDSVQLPLVEVASPSPSERSLEDSSEDSPLLRERLFLLGLGIKTVEKDGNCLFSAVSDQLYGTPEYHRELREAVCGFLQSHEEEYCCFVEEKDFQTYITDMRKLGTWAGNLELQAISILYHVNVRIHCEDESFVDIVNFEGDETKWIYLSYQHGEHYGSVREVTDLQNSVQVAVKEAVESSPVLTNDPLIQTISRSHKISPKQVADWYSVFRGNVELTNEWLRVSNEAQSSKLLNREDSRGFSRKPYHVRTLSNMFGSSRNKKVVKRKETSYSSFR</sequence>
<dbReference type="CDD" id="cd22771">
    <property type="entry name" value="OTU_plant_OTU7-like"/>
    <property type="match status" value="1"/>
</dbReference>
<reference evidence="2" key="2">
    <citation type="submission" date="2022-01" db="EMBL/GenBank/DDBJ databases">
        <authorList>
            <person name="Hirooka S."/>
            <person name="Miyagishima S.Y."/>
        </authorList>
    </citation>
    <scope>NUCLEOTIDE SEQUENCE</scope>
    <source>
        <strain evidence="2">NBRC 102759</strain>
    </source>
</reference>
<dbReference type="OrthoDB" id="5981at2759"/>
<dbReference type="PROSITE" id="PS50802">
    <property type="entry name" value="OTU"/>
    <property type="match status" value="1"/>
</dbReference>
<dbReference type="EMBL" id="BQMJ01000040">
    <property type="protein sequence ID" value="GJQ13154.1"/>
    <property type="molecule type" value="Genomic_DNA"/>
</dbReference>
<reference evidence="2" key="1">
    <citation type="journal article" date="2022" name="Proc. Natl. Acad. Sci. U.S.A.">
        <title>Life cycle and functional genomics of the unicellular red alga Galdieria for elucidating algal and plant evolution and industrial use.</title>
        <authorList>
            <person name="Hirooka S."/>
            <person name="Itabashi T."/>
            <person name="Ichinose T.M."/>
            <person name="Onuma R."/>
            <person name="Fujiwara T."/>
            <person name="Yamashita S."/>
            <person name="Jong L.W."/>
            <person name="Tomita R."/>
            <person name="Iwane A.H."/>
            <person name="Miyagishima S.Y."/>
        </authorList>
    </citation>
    <scope>NUCLEOTIDE SEQUENCE</scope>
    <source>
        <strain evidence="2">NBRC 102759</strain>
    </source>
</reference>
<name>A0A9C7PYZ8_9RHOD</name>
<dbReference type="AlphaFoldDB" id="A0A9C7PYZ8"/>
<feature type="domain" description="OTU" evidence="1">
    <location>
        <begin position="56"/>
        <end position="179"/>
    </location>
</feature>
<dbReference type="Gene3D" id="3.90.70.80">
    <property type="match status" value="1"/>
</dbReference>
<proteinExistence type="predicted"/>
<evidence type="ECO:0000259" key="1">
    <source>
        <dbReference type="PROSITE" id="PS50802"/>
    </source>
</evidence>
<evidence type="ECO:0000313" key="3">
    <source>
        <dbReference type="Proteomes" id="UP001061958"/>
    </source>
</evidence>
<gene>
    <name evidence="2" type="ORF">GpartN1_g4945.t1</name>
</gene>
<dbReference type="InterPro" id="IPR050704">
    <property type="entry name" value="Peptidase_C85-like"/>
</dbReference>
<protein>
    <recommendedName>
        <fullName evidence="1">OTU domain-containing protein</fullName>
    </recommendedName>
</protein>
<dbReference type="SUPFAM" id="SSF54001">
    <property type="entry name" value="Cysteine proteinases"/>
    <property type="match status" value="1"/>
</dbReference>
<comment type="caution">
    <text evidence="2">The sequence shown here is derived from an EMBL/GenBank/DDBJ whole genome shotgun (WGS) entry which is preliminary data.</text>
</comment>
<dbReference type="InterPro" id="IPR003323">
    <property type="entry name" value="OTU_dom"/>
</dbReference>
<dbReference type="Proteomes" id="UP001061958">
    <property type="component" value="Unassembled WGS sequence"/>
</dbReference>
<evidence type="ECO:0000313" key="2">
    <source>
        <dbReference type="EMBL" id="GJQ13154.1"/>
    </source>
</evidence>
<keyword evidence="3" id="KW-1185">Reference proteome</keyword>
<dbReference type="InterPro" id="IPR038765">
    <property type="entry name" value="Papain-like_cys_pep_sf"/>
</dbReference>
<dbReference type="GO" id="GO:0004843">
    <property type="term" value="F:cysteine-type deubiquitinase activity"/>
    <property type="evidence" value="ECO:0007669"/>
    <property type="project" value="TreeGrafter"/>
</dbReference>
<dbReference type="GO" id="GO:0016579">
    <property type="term" value="P:protein deubiquitination"/>
    <property type="evidence" value="ECO:0007669"/>
    <property type="project" value="TreeGrafter"/>
</dbReference>
<organism evidence="2 3">
    <name type="scientific">Galdieria partita</name>
    <dbReference type="NCBI Taxonomy" id="83374"/>
    <lineage>
        <taxon>Eukaryota</taxon>
        <taxon>Rhodophyta</taxon>
        <taxon>Bangiophyceae</taxon>
        <taxon>Galdieriales</taxon>
        <taxon>Galdieriaceae</taxon>
        <taxon>Galdieria</taxon>
    </lineage>
</organism>
<dbReference type="Pfam" id="PF02338">
    <property type="entry name" value="OTU"/>
    <property type="match status" value="1"/>
</dbReference>
<dbReference type="PANTHER" id="PTHR12419">
    <property type="entry name" value="OTU DOMAIN CONTAINING PROTEIN"/>
    <property type="match status" value="1"/>
</dbReference>